<reference evidence="4 5" key="1">
    <citation type="submission" date="2020-08" db="EMBL/GenBank/DDBJ databases">
        <title>Genome public.</title>
        <authorList>
            <person name="Liu C."/>
            <person name="Sun Q."/>
        </authorList>
    </citation>
    <scope>NUCLEOTIDE SEQUENCE [LARGE SCALE GENOMIC DNA]</scope>
    <source>
        <strain evidence="4 5">NSJ-34</strain>
    </source>
</reference>
<organism evidence="4 5">
    <name type="scientific">Blautia celeris</name>
    <dbReference type="NCBI Taxonomy" id="2763026"/>
    <lineage>
        <taxon>Bacteria</taxon>
        <taxon>Bacillati</taxon>
        <taxon>Bacillota</taxon>
        <taxon>Clostridia</taxon>
        <taxon>Lachnospirales</taxon>
        <taxon>Lachnospiraceae</taxon>
        <taxon>Blautia</taxon>
    </lineage>
</organism>
<sequence>MAEQRSTDMKEKILVVGAAILDVLAEPADEHVFETGSSPADAITMRTGGDALNEATVLAKLGRNVRLLTVLGSDPASEIIRGHCRKYGIGLELARTEPGVDTGINVVLVKENGERSFLTNPHGTLRVLSGEHLEGELFRDVKILCFASIFVFPRLGNAEMERLFQRAKKQGVLVCADMTKRKNGETAEDIRGALAYVDYLFPNYEEAVLVTGKRELHEIADTFLDCGVGNVVIKCGDKGCFVKNREMFFTSPAVPGVPCVDTTGAGDSFAAGFVYALSEKMDLQTAAAYANACGALAVQKLGAAEGIDNIVQVENVVKKYHSP</sequence>
<comment type="caution">
    <text evidence="4">The sequence shown here is derived from an EMBL/GenBank/DDBJ whole genome shotgun (WGS) entry which is preliminary data.</text>
</comment>
<name>A0ABR7FK15_9FIRM</name>
<dbReference type="PROSITE" id="PS00583">
    <property type="entry name" value="PFKB_KINASES_1"/>
    <property type="match status" value="1"/>
</dbReference>
<evidence type="ECO:0000313" key="5">
    <source>
        <dbReference type="Proteomes" id="UP000654573"/>
    </source>
</evidence>
<dbReference type="InterPro" id="IPR002173">
    <property type="entry name" value="Carboh/pur_kinase_PfkB_CS"/>
</dbReference>
<dbReference type="EMBL" id="JACOOU010000018">
    <property type="protein sequence ID" value="MBC5675529.1"/>
    <property type="molecule type" value="Genomic_DNA"/>
</dbReference>
<keyword evidence="2 4" id="KW-0418">Kinase</keyword>
<dbReference type="Proteomes" id="UP000654573">
    <property type="component" value="Unassembled WGS sequence"/>
</dbReference>
<protein>
    <submittedName>
        <fullName evidence="4">Sugar kinase</fullName>
    </submittedName>
</protein>
<dbReference type="Gene3D" id="3.40.1190.20">
    <property type="match status" value="1"/>
</dbReference>
<keyword evidence="5" id="KW-1185">Reference proteome</keyword>
<accession>A0ABR7FK15</accession>
<evidence type="ECO:0000259" key="3">
    <source>
        <dbReference type="Pfam" id="PF00294"/>
    </source>
</evidence>
<dbReference type="InterPro" id="IPR029056">
    <property type="entry name" value="Ribokinase-like"/>
</dbReference>
<keyword evidence="1" id="KW-0808">Transferase</keyword>
<evidence type="ECO:0000256" key="1">
    <source>
        <dbReference type="ARBA" id="ARBA00022679"/>
    </source>
</evidence>
<feature type="domain" description="Carbohydrate kinase PfkB" evidence="3">
    <location>
        <begin position="11"/>
        <end position="307"/>
    </location>
</feature>
<dbReference type="SUPFAM" id="SSF53613">
    <property type="entry name" value="Ribokinase-like"/>
    <property type="match status" value="1"/>
</dbReference>
<dbReference type="Pfam" id="PF00294">
    <property type="entry name" value="PfkB"/>
    <property type="match status" value="1"/>
</dbReference>
<dbReference type="CDD" id="cd01166">
    <property type="entry name" value="KdgK"/>
    <property type="match status" value="1"/>
</dbReference>
<evidence type="ECO:0000256" key="2">
    <source>
        <dbReference type="ARBA" id="ARBA00022777"/>
    </source>
</evidence>
<dbReference type="PANTHER" id="PTHR10584:SF166">
    <property type="entry name" value="RIBOKINASE"/>
    <property type="match status" value="1"/>
</dbReference>
<proteinExistence type="predicted"/>
<dbReference type="PANTHER" id="PTHR10584">
    <property type="entry name" value="SUGAR KINASE"/>
    <property type="match status" value="1"/>
</dbReference>
<gene>
    <name evidence="4" type="ORF">H8S76_25180</name>
</gene>
<dbReference type="PROSITE" id="PS00584">
    <property type="entry name" value="PFKB_KINASES_2"/>
    <property type="match status" value="1"/>
</dbReference>
<evidence type="ECO:0000313" key="4">
    <source>
        <dbReference type="EMBL" id="MBC5675529.1"/>
    </source>
</evidence>
<dbReference type="GO" id="GO:0016301">
    <property type="term" value="F:kinase activity"/>
    <property type="evidence" value="ECO:0007669"/>
    <property type="project" value="UniProtKB-KW"/>
</dbReference>
<dbReference type="InterPro" id="IPR011611">
    <property type="entry name" value="PfkB_dom"/>
</dbReference>